<accession>A0A9X2JM32</accession>
<evidence type="ECO:0000256" key="4">
    <source>
        <dbReference type="ARBA" id="ARBA00023316"/>
    </source>
</evidence>
<dbReference type="PANTHER" id="PTHR34136">
    <property type="match status" value="1"/>
</dbReference>
<dbReference type="InterPro" id="IPR034714">
    <property type="entry name" value="TagA_TarA"/>
</dbReference>
<keyword evidence="3 5" id="KW-0777">Teichoic acid biosynthesis</keyword>
<comment type="pathway">
    <text evidence="5">Cell wall biogenesis; teichoic acid biosynthesis.</text>
</comment>
<evidence type="ECO:0000256" key="2">
    <source>
        <dbReference type="ARBA" id="ARBA00022679"/>
    </source>
</evidence>
<keyword evidence="4 5" id="KW-0961">Cell wall biogenesis/degradation</keyword>
<comment type="similarity">
    <text evidence="5">Belongs to the glycosyltransferase 26 family. TagA/TarA subfamily.</text>
</comment>
<evidence type="ECO:0000256" key="1">
    <source>
        <dbReference type="ARBA" id="ARBA00022676"/>
    </source>
</evidence>
<dbReference type="GO" id="GO:0071555">
    <property type="term" value="P:cell wall organization"/>
    <property type="evidence" value="ECO:0007669"/>
    <property type="project" value="UniProtKB-KW"/>
</dbReference>
<dbReference type="GO" id="GO:0047244">
    <property type="term" value="F:N-acetylglucosaminyldiphosphoundecaprenol N-acetyl-beta-D-mannosaminyltransferase activity"/>
    <property type="evidence" value="ECO:0007669"/>
    <property type="project" value="UniProtKB-UniRule"/>
</dbReference>
<reference evidence="6 7" key="1">
    <citation type="journal article" date="2023" name="Int. J. Syst. Evol. Microbiol.">
        <title>Ligilactobacillus ubinensis sp. nov., a novel species isolated from the wild ferment of a durian fruit (Durio zibethinus).</title>
        <authorList>
            <person name="Heng Y.C."/>
            <person name="Menon N."/>
            <person name="Chen B."/>
            <person name="Loo B.Z.L."/>
            <person name="Wong G.W.J."/>
            <person name="Lim A.C.H."/>
            <person name="Silvaraju S."/>
            <person name="Kittelmann S."/>
        </authorList>
    </citation>
    <scope>NUCLEOTIDE SEQUENCE [LARGE SCALE GENOMIC DNA]</scope>
    <source>
        <strain evidence="6 7">WILCCON 0076</strain>
    </source>
</reference>
<evidence type="ECO:0000313" key="6">
    <source>
        <dbReference type="EMBL" id="MCP0887504.1"/>
    </source>
</evidence>
<comment type="function">
    <text evidence="5">Catalyzes the conversion of GlcNAc-PP-undecaprenol into ManNAc-GlcNAc-PP-undecaprenol, the first committed lipid intermediate in the de novo synthesis of teichoic acid.</text>
</comment>
<keyword evidence="2 5" id="KW-0808">Transferase</keyword>
<comment type="caution">
    <text evidence="6">The sequence shown here is derived from an EMBL/GenBank/DDBJ whole genome shotgun (WGS) entry which is preliminary data.</text>
</comment>
<dbReference type="Pfam" id="PF03808">
    <property type="entry name" value="Glyco_tran_WecG"/>
    <property type="match status" value="1"/>
</dbReference>
<evidence type="ECO:0000256" key="5">
    <source>
        <dbReference type="HAMAP-Rule" id="MF_02070"/>
    </source>
</evidence>
<keyword evidence="7" id="KW-1185">Reference proteome</keyword>
<dbReference type="AlphaFoldDB" id="A0A9X2JM32"/>
<dbReference type="GO" id="GO:0019350">
    <property type="term" value="P:teichoic acid biosynthetic process"/>
    <property type="evidence" value="ECO:0007669"/>
    <property type="project" value="UniProtKB-UniRule"/>
</dbReference>
<dbReference type="NCBIfam" id="TIGR00696">
    <property type="entry name" value="wecG_tagA_cpsF"/>
    <property type="match status" value="1"/>
</dbReference>
<dbReference type="HAMAP" id="MF_02070">
    <property type="entry name" value="TagA_TarA"/>
    <property type="match status" value="1"/>
</dbReference>
<gene>
    <name evidence="6" type="ORF">LB941_09180</name>
</gene>
<dbReference type="CDD" id="cd06533">
    <property type="entry name" value="Glyco_transf_WecG_TagA"/>
    <property type="match status" value="1"/>
</dbReference>
<protein>
    <recommendedName>
        <fullName evidence="5">N-acetylglucosaminyldiphosphoundecaprenol N-acetyl-beta-D-mannosaminyltransferase</fullName>
        <ecNumber evidence="5">2.4.1.187</ecNumber>
    </recommendedName>
    <alternativeName>
        <fullName evidence="5">N-acetylmannosaminyltransferase</fullName>
    </alternativeName>
    <alternativeName>
        <fullName evidence="5">UDP-N-acetylmannosamine transferase</fullName>
    </alternativeName>
    <alternativeName>
        <fullName evidence="5">UDP-N-acetylmannosamine:N-acetylglucosaminyl pyrophosphorylundecaprenol N-acetylmannosaminyltransferase</fullName>
    </alternativeName>
</protein>
<keyword evidence="1 5" id="KW-0328">Glycosyltransferase</keyword>
<organism evidence="6 7">
    <name type="scientific">Ligilactobacillus ubinensis</name>
    <dbReference type="NCBI Taxonomy" id="2876789"/>
    <lineage>
        <taxon>Bacteria</taxon>
        <taxon>Bacillati</taxon>
        <taxon>Bacillota</taxon>
        <taxon>Bacilli</taxon>
        <taxon>Lactobacillales</taxon>
        <taxon>Lactobacillaceae</taxon>
        <taxon>Ligilactobacillus</taxon>
    </lineage>
</organism>
<sequence length="244" mass="27700">MSTPFTQIPILGMNFIKATNTAFLEQIKKDSLAHKNRFIVTANPEIVLAAQKDSKFADIIAHADYTTADGIGIVKGARILNTPLPERITGYDTMCSLLKWANEQHKKVYFLGAKPAVITDVLKNVHANYPSINISGFHDGYFNDDATIIKEISDTQPDFVFIALGFPKQEFFIAKNRFSSPSIWMGVGGSFDVLAGHVKRAPDFWVNHHIEWLYRLLKEPSRFFRMLALPKYLLLVYKEKFTKK</sequence>
<proteinExistence type="inferred from homology"/>
<dbReference type="EMBL" id="JAIULA010000019">
    <property type="protein sequence ID" value="MCP0887504.1"/>
    <property type="molecule type" value="Genomic_DNA"/>
</dbReference>
<dbReference type="RefSeq" id="WP_253361433.1">
    <property type="nucleotide sequence ID" value="NZ_JAIULA010000019.1"/>
</dbReference>
<comment type="catalytic activity">
    <reaction evidence="5">
        <text>UDP-N-acetyl-alpha-D-mannosamine + N-acetyl-alpha-D-glucosaminyl-di-trans,octa-cis-undecaprenyl diphosphate = N-acetyl-beta-D-mannosaminyl-(1-&gt;4)-N-acetyl-alpha-D-glucosaminyl di-trans,octa-cis-undecaprenyl diphosphate + UDP + H(+)</text>
        <dbReference type="Rhea" id="RHEA:16053"/>
        <dbReference type="ChEBI" id="CHEBI:15378"/>
        <dbReference type="ChEBI" id="CHEBI:58223"/>
        <dbReference type="ChEBI" id="CHEBI:62959"/>
        <dbReference type="ChEBI" id="CHEBI:68623"/>
        <dbReference type="ChEBI" id="CHEBI:132210"/>
        <dbReference type="EC" id="2.4.1.187"/>
    </reaction>
</comment>
<evidence type="ECO:0000256" key="3">
    <source>
        <dbReference type="ARBA" id="ARBA00022944"/>
    </source>
</evidence>
<dbReference type="InterPro" id="IPR004629">
    <property type="entry name" value="WecG_TagA_CpsF"/>
</dbReference>
<dbReference type="PANTHER" id="PTHR34136:SF1">
    <property type="entry name" value="UDP-N-ACETYL-D-MANNOSAMINURONIC ACID TRANSFERASE"/>
    <property type="match status" value="1"/>
</dbReference>
<evidence type="ECO:0000313" key="7">
    <source>
        <dbReference type="Proteomes" id="UP001139006"/>
    </source>
</evidence>
<dbReference type="EC" id="2.4.1.187" evidence="5"/>
<dbReference type="Proteomes" id="UP001139006">
    <property type="component" value="Unassembled WGS sequence"/>
</dbReference>
<name>A0A9X2JM32_9LACO</name>